<feature type="transmembrane region" description="Helical" evidence="6">
    <location>
        <begin position="24"/>
        <end position="41"/>
    </location>
</feature>
<feature type="domain" description="EamA" evidence="7">
    <location>
        <begin position="134"/>
        <end position="267"/>
    </location>
</feature>
<evidence type="ECO:0000256" key="5">
    <source>
        <dbReference type="ARBA" id="ARBA00023136"/>
    </source>
</evidence>
<evidence type="ECO:0000313" key="9">
    <source>
        <dbReference type="Proteomes" id="UP000199088"/>
    </source>
</evidence>
<accession>A0A1H0FVF6</accession>
<feature type="transmembrane region" description="Helical" evidence="6">
    <location>
        <begin position="108"/>
        <end position="128"/>
    </location>
</feature>
<organism evidence="8 9">
    <name type="scientific">Klenkia soli</name>
    <dbReference type="NCBI Taxonomy" id="1052260"/>
    <lineage>
        <taxon>Bacteria</taxon>
        <taxon>Bacillati</taxon>
        <taxon>Actinomycetota</taxon>
        <taxon>Actinomycetes</taxon>
        <taxon>Geodermatophilales</taxon>
        <taxon>Geodermatophilaceae</taxon>
        <taxon>Klenkia</taxon>
    </lineage>
</organism>
<keyword evidence="3 6" id="KW-0812">Transmembrane</keyword>
<dbReference type="InterPro" id="IPR050638">
    <property type="entry name" value="AA-Vitamin_Transporters"/>
</dbReference>
<protein>
    <submittedName>
        <fullName evidence="8">Threonine/homoserine efflux transporter RhtA</fullName>
    </submittedName>
</protein>
<sequence length="289" mass="28651">MVFVGGSAAVSALLVGSPSSTVQALRYALAAAVLAGLARVSRRRVLRPRGREWAWLAGVAVAGLVVFNVALVHGARHAEPAVFGVAVASVPLVLALLGPLLDGRTTGGAVWLAAGLVTAGAVLVVGFGRADAVGVAWAVVVLVCEAAFTLLAVPVLGRLGPWGVSVHTTWMAAAAFGVLGVVTEGPLALNRLGWPELAAGAYLSLGVTALAFVCWYGAVARLGAGRAGLLTGIAPVAAAAVGVALGEPWPGPAVWVGILVVATGLVVGLARPADDALTGATAAPVEVAR</sequence>
<gene>
    <name evidence="8" type="ORF">SAMN05660199_01040</name>
</gene>
<evidence type="ECO:0000256" key="1">
    <source>
        <dbReference type="ARBA" id="ARBA00004141"/>
    </source>
</evidence>
<feature type="transmembrane region" description="Helical" evidence="6">
    <location>
        <begin position="252"/>
        <end position="270"/>
    </location>
</feature>
<dbReference type="Pfam" id="PF00892">
    <property type="entry name" value="EamA"/>
    <property type="match status" value="2"/>
</dbReference>
<dbReference type="AlphaFoldDB" id="A0A1H0FVF6"/>
<dbReference type="Proteomes" id="UP000199088">
    <property type="component" value="Unassembled WGS sequence"/>
</dbReference>
<evidence type="ECO:0000256" key="2">
    <source>
        <dbReference type="ARBA" id="ARBA00007362"/>
    </source>
</evidence>
<evidence type="ECO:0000259" key="7">
    <source>
        <dbReference type="Pfam" id="PF00892"/>
    </source>
</evidence>
<feature type="transmembrane region" description="Helical" evidence="6">
    <location>
        <begin position="81"/>
        <end position="101"/>
    </location>
</feature>
<evidence type="ECO:0000256" key="3">
    <source>
        <dbReference type="ARBA" id="ARBA00022692"/>
    </source>
</evidence>
<comment type="subcellular location">
    <subcellularLocation>
        <location evidence="1">Membrane</location>
        <topology evidence="1">Multi-pass membrane protein</topology>
    </subcellularLocation>
</comment>
<dbReference type="EMBL" id="FNIR01000003">
    <property type="protein sequence ID" value="SDN98600.1"/>
    <property type="molecule type" value="Genomic_DNA"/>
</dbReference>
<reference evidence="9" key="1">
    <citation type="submission" date="2016-10" db="EMBL/GenBank/DDBJ databases">
        <authorList>
            <person name="Varghese N."/>
            <person name="Submissions S."/>
        </authorList>
    </citation>
    <scope>NUCLEOTIDE SEQUENCE [LARGE SCALE GENOMIC DNA]</scope>
    <source>
        <strain evidence="9">DSM 45843</strain>
    </source>
</reference>
<name>A0A1H0FVF6_9ACTN</name>
<dbReference type="STRING" id="1052260.SAMN05660199_01040"/>
<dbReference type="PANTHER" id="PTHR32322:SF2">
    <property type="entry name" value="EAMA DOMAIN-CONTAINING PROTEIN"/>
    <property type="match status" value="1"/>
</dbReference>
<feature type="transmembrane region" description="Helical" evidence="6">
    <location>
        <begin position="53"/>
        <end position="75"/>
    </location>
</feature>
<keyword evidence="9" id="KW-1185">Reference proteome</keyword>
<feature type="transmembrane region" description="Helical" evidence="6">
    <location>
        <begin position="134"/>
        <end position="157"/>
    </location>
</feature>
<dbReference type="SUPFAM" id="SSF103481">
    <property type="entry name" value="Multidrug resistance efflux transporter EmrE"/>
    <property type="match status" value="2"/>
</dbReference>
<evidence type="ECO:0000256" key="6">
    <source>
        <dbReference type="SAM" id="Phobius"/>
    </source>
</evidence>
<comment type="similarity">
    <text evidence="2">Belongs to the EamA transporter family.</text>
</comment>
<dbReference type="PANTHER" id="PTHR32322">
    <property type="entry name" value="INNER MEMBRANE TRANSPORTER"/>
    <property type="match status" value="1"/>
</dbReference>
<evidence type="ECO:0000313" key="8">
    <source>
        <dbReference type="EMBL" id="SDN98600.1"/>
    </source>
</evidence>
<feature type="transmembrane region" description="Helical" evidence="6">
    <location>
        <begin position="169"/>
        <end position="189"/>
    </location>
</feature>
<evidence type="ECO:0000256" key="4">
    <source>
        <dbReference type="ARBA" id="ARBA00022989"/>
    </source>
</evidence>
<proteinExistence type="inferred from homology"/>
<dbReference type="GO" id="GO:0016020">
    <property type="term" value="C:membrane"/>
    <property type="evidence" value="ECO:0007669"/>
    <property type="project" value="UniProtKB-SubCell"/>
</dbReference>
<feature type="transmembrane region" description="Helical" evidence="6">
    <location>
        <begin position="227"/>
        <end position="246"/>
    </location>
</feature>
<keyword evidence="5 6" id="KW-0472">Membrane</keyword>
<keyword evidence="4 6" id="KW-1133">Transmembrane helix</keyword>
<feature type="domain" description="EamA" evidence="7">
    <location>
        <begin position="2"/>
        <end position="125"/>
    </location>
</feature>
<dbReference type="OrthoDB" id="5150004at2"/>
<dbReference type="InterPro" id="IPR037185">
    <property type="entry name" value="EmrE-like"/>
</dbReference>
<feature type="transmembrane region" description="Helical" evidence="6">
    <location>
        <begin position="201"/>
        <end position="220"/>
    </location>
</feature>
<dbReference type="InterPro" id="IPR000620">
    <property type="entry name" value="EamA_dom"/>
</dbReference>